<evidence type="ECO:0000256" key="6">
    <source>
        <dbReference type="SAM" id="Coils"/>
    </source>
</evidence>
<accession>A0ABM0JTW5</accession>
<feature type="compositionally biased region" description="Basic and acidic residues" evidence="7">
    <location>
        <begin position="473"/>
        <end position="485"/>
    </location>
</feature>
<feature type="compositionally biased region" description="Basic and acidic residues" evidence="7">
    <location>
        <begin position="920"/>
        <end position="934"/>
    </location>
</feature>
<feature type="compositionally biased region" description="Polar residues" evidence="7">
    <location>
        <begin position="126"/>
        <end position="137"/>
    </location>
</feature>
<feature type="compositionally biased region" description="Basic and acidic residues" evidence="7">
    <location>
        <begin position="426"/>
        <end position="448"/>
    </location>
</feature>
<feature type="compositionally biased region" description="Low complexity" evidence="7">
    <location>
        <begin position="595"/>
        <end position="610"/>
    </location>
</feature>
<dbReference type="PROSITE" id="PS51257">
    <property type="entry name" value="PROKAR_LIPOPROTEIN"/>
    <property type="match status" value="1"/>
</dbReference>
<comment type="subcellular location">
    <subcellularLocation>
        <location evidence="1">Cytoplasm</location>
        <location evidence="1">Cytoskeleton</location>
    </subcellularLocation>
</comment>
<evidence type="ECO:0000256" key="4">
    <source>
        <dbReference type="ARBA" id="ARBA00023054"/>
    </source>
</evidence>
<dbReference type="InterPro" id="IPR008604">
    <property type="entry name" value="MAP7_fam"/>
</dbReference>
<feature type="compositionally biased region" description="Basic and acidic residues" evidence="7">
    <location>
        <begin position="611"/>
        <end position="623"/>
    </location>
</feature>
<gene>
    <name evidence="9" type="primary">LOC101855501</name>
</gene>
<feature type="compositionally biased region" description="Polar residues" evidence="7">
    <location>
        <begin position="147"/>
        <end position="161"/>
    </location>
</feature>
<evidence type="ECO:0000313" key="8">
    <source>
        <dbReference type="Proteomes" id="UP000694888"/>
    </source>
</evidence>
<evidence type="ECO:0000256" key="7">
    <source>
        <dbReference type="SAM" id="MobiDB-lite"/>
    </source>
</evidence>
<feature type="compositionally biased region" description="Low complexity" evidence="7">
    <location>
        <begin position="192"/>
        <end position="201"/>
    </location>
</feature>
<dbReference type="Pfam" id="PF05672">
    <property type="entry name" value="MAP7"/>
    <property type="match status" value="1"/>
</dbReference>
<keyword evidence="8" id="KW-1185">Reference proteome</keyword>
<feature type="region of interest" description="Disordered" evidence="7">
    <location>
        <begin position="73"/>
        <end position="207"/>
    </location>
</feature>
<dbReference type="RefSeq" id="XP_005101379.3">
    <property type="nucleotide sequence ID" value="XM_005101322.3"/>
</dbReference>
<dbReference type="GeneID" id="101855501"/>
<feature type="compositionally biased region" description="Polar residues" evidence="7">
    <location>
        <begin position="1027"/>
        <end position="1036"/>
    </location>
</feature>
<name>A0ABM0JTW5_APLCA</name>
<feature type="compositionally biased region" description="Basic and acidic residues" evidence="7">
    <location>
        <begin position="400"/>
        <end position="417"/>
    </location>
</feature>
<feature type="region of interest" description="Disordered" evidence="7">
    <location>
        <begin position="1008"/>
        <end position="1100"/>
    </location>
</feature>
<dbReference type="Proteomes" id="UP000694888">
    <property type="component" value="Unplaced"/>
</dbReference>
<feature type="compositionally biased region" description="Basic and acidic residues" evidence="7">
    <location>
        <begin position="524"/>
        <end position="537"/>
    </location>
</feature>
<evidence type="ECO:0000256" key="2">
    <source>
        <dbReference type="ARBA" id="ARBA00007525"/>
    </source>
</evidence>
<dbReference type="PANTHER" id="PTHR15073:SF1">
    <property type="entry name" value="RETICULOCYTE-BINDING PROTEIN HOMOLOG 2A"/>
    <property type="match status" value="1"/>
</dbReference>
<feature type="compositionally biased region" description="Polar residues" evidence="7">
    <location>
        <begin position="626"/>
        <end position="637"/>
    </location>
</feature>
<feature type="region of interest" description="Disordered" evidence="7">
    <location>
        <begin position="400"/>
        <end position="992"/>
    </location>
</feature>
<keyword evidence="3" id="KW-0963">Cytoplasm</keyword>
<feature type="compositionally biased region" description="Polar residues" evidence="7">
    <location>
        <begin position="1152"/>
        <end position="1165"/>
    </location>
</feature>
<evidence type="ECO:0000256" key="1">
    <source>
        <dbReference type="ARBA" id="ARBA00004245"/>
    </source>
</evidence>
<feature type="compositionally biased region" description="Polar residues" evidence="7">
    <location>
        <begin position="180"/>
        <end position="191"/>
    </location>
</feature>
<feature type="region of interest" description="Disordered" evidence="7">
    <location>
        <begin position="331"/>
        <end position="382"/>
    </location>
</feature>
<feature type="compositionally biased region" description="Low complexity" evidence="7">
    <location>
        <begin position="1037"/>
        <end position="1046"/>
    </location>
</feature>
<feature type="compositionally biased region" description="Basic and acidic residues" evidence="7">
    <location>
        <begin position="642"/>
        <end position="780"/>
    </location>
</feature>
<sequence length="1233" mass="133055">MRASRGPYSSSLSTSCHICNTLFAQVFPFSYLGLFNSYYTVAMFLAVMRCFVSDQTYDYNEDTHLDLGQQTDTDAERHLSDSPLTTSSSKRVKMDGDGDGAPSSLETSPKRQKGEQLLKGPGDGGSSTISFDSSAESTPRGGDKKSSAQSTPLSSARSGLQGSPVVGAGDLSSLDMKTSWDGSASGASSTKGEAACATTGTSEGGSTIGYTVAFKARAGMLADPVKIAKEREKEERVRQARERLAEERRKKLEELKEQQRIAQENREKQLEMRRKKIEDLRRRDVERRAAVEERRKMKEEIERVRRESILQKAEERVARYEAWKAGGRKGGRGHMLGFGSATPRDICQPLERPRRSSSHSALVRRSPNGSDMDSVRPQRRALSACSAVRRHCCVDINRIDRSKTRPSRRESKDKENLAGKSSKSTPRADHDKDGDKDKTDGGEKAGKEKKGRTSLSFFERLATPKFQKGNQEPVEKEKTPKKDAPLVRVQFADDIVHDGSAEPELSPRKAYSTTNLATIRKRSSLREKPSPAKEKEATAAAPKPPAAKLTPKHSPAKEASSSSRGATSGPARSASPSGGKSSATSTPRVTPPPSASATPVPTATSASATPAEKHSAGEKHSAPEDGTTTPRTSSGPQDITAEEYKARLAEKRRQAREKAEREAEEERKRQEEARLAEEERMRLEEEEQRRQEEESLRVAAEARKAEEERLQRAIEAEEKRKREEAERLEQEKKAKEEADKKAKEEAERLEKEKQERARREEEERLQRKKKLEMIMKRVKPDASNAGSPASGGGADSSLKAESPTKSMSYSPNVSIVGSSQNSPEEQSKPIVPPAAANEEASEDSHKAAAGTVEEQSSRETTSSPSTVTEQGGESSDAATSGVTVGSTSTSSVMETSMTASSSSVPVFRSASSGDILDGASTHEEFREQDKEELRMSSSVISTPVRSENSKSPAPESVSDGRPKFKSPLLQQLVENKGGDSSSSSSPKFKSPLLQNLLGKTKVGARMGLSASMGDLSQNKDTPGGGSASHNNLSTMASSSDGNSSSGSDKEVSKQGKDEDKDEDTLEANRASGAMTSSVTTKSFDSTMTEGHHGVSNGVAEDSVATSVKFPSSMMSDSALGTSIEPHLDSPSAGPMTQSTVFNGHSEHKNGLEDSSISLHSPEGVSNSASVVTFDAEESTVSRTEEVSGSGQFEELIDLLDNTTAANKSNVLVPGPPIIAFDENRRADVTESLS</sequence>
<evidence type="ECO:0000256" key="3">
    <source>
        <dbReference type="ARBA" id="ARBA00022490"/>
    </source>
</evidence>
<evidence type="ECO:0000256" key="5">
    <source>
        <dbReference type="ARBA" id="ARBA00023212"/>
    </source>
</evidence>
<keyword evidence="4 6" id="KW-0175">Coiled coil</keyword>
<feature type="compositionally biased region" description="Low complexity" evidence="7">
    <location>
        <begin position="538"/>
        <end position="549"/>
    </location>
</feature>
<feature type="compositionally biased region" description="Polar residues" evidence="7">
    <location>
        <begin position="803"/>
        <end position="824"/>
    </location>
</feature>
<keyword evidence="5" id="KW-0206">Cytoskeleton</keyword>
<feature type="compositionally biased region" description="Low complexity" evidence="7">
    <location>
        <begin position="559"/>
        <end position="588"/>
    </location>
</feature>
<dbReference type="InterPro" id="IPR051483">
    <property type="entry name" value="MAP7_domain-containing"/>
</dbReference>
<feature type="compositionally biased region" description="Polar residues" evidence="7">
    <location>
        <begin position="935"/>
        <end position="951"/>
    </location>
</feature>
<proteinExistence type="inferred from homology"/>
<feature type="region of interest" description="Disordered" evidence="7">
    <location>
        <begin position="1117"/>
        <end position="1165"/>
    </location>
</feature>
<feature type="compositionally biased region" description="Basic and acidic residues" evidence="7">
    <location>
        <begin position="1047"/>
        <end position="1058"/>
    </location>
</feature>
<feature type="compositionally biased region" description="Low complexity" evidence="7">
    <location>
        <begin position="878"/>
        <end position="912"/>
    </location>
</feature>
<feature type="compositionally biased region" description="Polar residues" evidence="7">
    <location>
        <begin position="858"/>
        <end position="877"/>
    </location>
</feature>
<evidence type="ECO:0000313" key="9">
    <source>
        <dbReference type="RefSeq" id="XP_005101379.3"/>
    </source>
</evidence>
<feature type="compositionally biased region" description="Polar residues" evidence="7">
    <location>
        <begin position="1073"/>
        <end position="1088"/>
    </location>
</feature>
<comment type="similarity">
    <text evidence="2">Belongs to the MAP7 family.</text>
</comment>
<organism evidence="8 9">
    <name type="scientific">Aplysia californica</name>
    <name type="common">California sea hare</name>
    <dbReference type="NCBI Taxonomy" id="6500"/>
    <lineage>
        <taxon>Eukaryota</taxon>
        <taxon>Metazoa</taxon>
        <taxon>Spiralia</taxon>
        <taxon>Lophotrochozoa</taxon>
        <taxon>Mollusca</taxon>
        <taxon>Gastropoda</taxon>
        <taxon>Heterobranchia</taxon>
        <taxon>Euthyneura</taxon>
        <taxon>Tectipleura</taxon>
        <taxon>Aplysiida</taxon>
        <taxon>Aplysioidea</taxon>
        <taxon>Aplysiidae</taxon>
        <taxon>Aplysia</taxon>
    </lineage>
</organism>
<dbReference type="PANTHER" id="PTHR15073">
    <property type="entry name" value="MICROTUBULE-ASSOCIATED PROTEIN"/>
    <property type="match status" value="1"/>
</dbReference>
<reference evidence="9" key="1">
    <citation type="submission" date="2025-08" db="UniProtKB">
        <authorList>
            <consortium name="RefSeq"/>
        </authorList>
    </citation>
    <scope>IDENTIFICATION</scope>
</reference>
<protein>
    <submittedName>
        <fullName evidence="9">Ensconsin isoform X11</fullName>
    </submittedName>
</protein>
<feature type="coiled-coil region" evidence="6">
    <location>
        <begin position="227"/>
        <end position="314"/>
    </location>
</feature>